<dbReference type="CDD" id="cd02440">
    <property type="entry name" value="AdoMet_MTases"/>
    <property type="match status" value="1"/>
</dbReference>
<organism evidence="1 2">
    <name type="scientific">Batrachochytrium salamandrivorans</name>
    <dbReference type="NCBI Taxonomy" id="1357716"/>
    <lineage>
        <taxon>Eukaryota</taxon>
        <taxon>Fungi</taxon>
        <taxon>Fungi incertae sedis</taxon>
        <taxon>Chytridiomycota</taxon>
        <taxon>Chytridiomycota incertae sedis</taxon>
        <taxon>Chytridiomycetes</taxon>
        <taxon>Rhizophydiales</taxon>
        <taxon>Rhizophydiales incertae sedis</taxon>
        <taxon>Batrachochytrium</taxon>
    </lineage>
</organism>
<dbReference type="SUPFAM" id="SSF53335">
    <property type="entry name" value="S-adenosyl-L-methionine-dependent methyltransferases"/>
    <property type="match status" value="1"/>
</dbReference>
<dbReference type="Pfam" id="PF10294">
    <property type="entry name" value="Methyltransf_16"/>
    <property type="match status" value="1"/>
</dbReference>
<evidence type="ECO:0000313" key="2">
    <source>
        <dbReference type="Proteomes" id="UP001648503"/>
    </source>
</evidence>
<sequence length="381" mass="42134">MENSYSHKELPYNEKQKGHSSSLLYIERQFWQNVPLRLFDWGEAVSAEGILADPLMQDSLLQLLGIHTSTDPMLNHSSRTMGVSDSSAIASLADHHTTLPAPCASKAYRGRFLKALVKALESGNLEPSDTLYMTLGSIVGAVDQPETTCHRCYYLPPVTCDGVLETSLPSEMKRIILTEEIADISHGTTGLRTWQAGLRLIEYFAEDPNQRVAGRHFLELGSGVGLLGMACSLLAATSVYMTDIDDLVISRLEQNVGLNQLQESVAVFKLDWECSSSQLQETISPIRQRFDTIIGADIVYSPDLIQPLVRTIQTLLYAASNPQLAECWISSTQRQKSTQSAFLNQLADSGLTIQTVPLNPASWFHYDEGSDSVQVIIIRLK</sequence>
<evidence type="ECO:0000313" key="1">
    <source>
        <dbReference type="EMBL" id="KAH6595413.1"/>
    </source>
</evidence>
<reference evidence="1 2" key="1">
    <citation type="submission" date="2021-02" db="EMBL/GenBank/DDBJ databases">
        <title>Variation within the Batrachochytrium salamandrivorans European outbreak.</title>
        <authorList>
            <person name="Kelly M."/>
            <person name="Pasmans F."/>
            <person name="Shea T.P."/>
            <person name="Munoz J.F."/>
            <person name="Carranza S."/>
            <person name="Cuomo C.A."/>
            <person name="Martel A."/>
        </authorList>
    </citation>
    <scope>NUCLEOTIDE SEQUENCE [LARGE SCALE GENOMIC DNA]</scope>
    <source>
        <strain evidence="1 2">AMFP18/2</strain>
    </source>
</reference>
<dbReference type="InterPro" id="IPR029063">
    <property type="entry name" value="SAM-dependent_MTases_sf"/>
</dbReference>
<gene>
    <name evidence="1" type="ORF">BASA50_005824</name>
</gene>
<dbReference type="Gene3D" id="3.40.50.150">
    <property type="entry name" value="Vaccinia Virus protein VP39"/>
    <property type="match status" value="1"/>
</dbReference>
<proteinExistence type="predicted"/>
<dbReference type="Proteomes" id="UP001648503">
    <property type="component" value="Unassembled WGS sequence"/>
</dbReference>
<name>A0ABQ8FBK9_9FUNG</name>
<dbReference type="PANTHER" id="PTHR14614:SF130">
    <property type="entry name" value="PROTEIN-LYSINE N-METHYLTRANSFERASE EEF2KMT"/>
    <property type="match status" value="1"/>
</dbReference>
<evidence type="ECO:0008006" key="3">
    <source>
        <dbReference type="Google" id="ProtNLM"/>
    </source>
</evidence>
<dbReference type="PANTHER" id="PTHR14614">
    <property type="entry name" value="HEPATOCELLULAR CARCINOMA-ASSOCIATED ANTIGEN"/>
    <property type="match status" value="1"/>
</dbReference>
<dbReference type="EMBL" id="JAFCIX010000309">
    <property type="protein sequence ID" value="KAH6595413.1"/>
    <property type="molecule type" value="Genomic_DNA"/>
</dbReference>
<comment type="caution">
    <text evidence="1">The sequence shown here is derived from an EMBL/GenBank/DDBJ whole genome shotgun (WGS) entry which is preliminary data.</text>
</comment>
<dbReference type="InterPro" id="IPR019410">
    <property type="entry name" value="Methyltransf_16"/>
</dbReference>
<keyword evidence="2" id="KW-1185">Reference proteome</keyword>
<protein>
    <recommendedName>
        <fullName evidence="3">FAM86 N-terminal domain-containing protein</fullName>
    </recommendedName>
</protein>
<accession>A0ABQ8FBK9</accession>